<evidence type="ECO:0000256" key="1">
    <source>
        <dbReference type="SAM" id="MobiDB-lite"/>
    </source>
</evidence>
<name>A0A2T5M0Q1_9EURO</name>
<organism evidence="2 3">
    <name type="scientific">Aspergillus ochraceoroseus IBT 24754</name>
    <dbReference type="NCBI Taxonomy" id="1392256"/>
    <lineage>
        <taxon>Eukaryota</taxon>
        <taxon>Fungi</taxon>
        <taxon>Dikarya</taxon>
        <taxon>Ascomycota</taxon>
        <taxon>Pezizomycotina</taxon>
        <taxon>Eurotiomycetes</taxon>
        <taxon>Eurotiomycetidae</taxon>
        <taxon>Eurotiales</taxon>
        <taxon>Aspergillaceae</taxon>
        <taxon>Aspergillus</taxon>
        <taxon>Aspergillus subgen. Nidulantes</taxon>
    </lineage>
</organism>
<proteinExistence type="predicted"/>
<accession>A0A2T5M0Q1</accession>
<sequence>MWPIELSQSPTRNFLGEIHGVSESIDHEQSGWRRGQYAPRSIIRSDHVTPLLISVENPFHVHDIPGVFTVIGRGGGNKKVQHRSGQNYRRVKVRKTVEREPSTCHHHSQSKIDQVPVEEQKGQNPEKDHNGEDPSSYYARWEVEFVNELVPRHVPSATNSQTMWMAVEDGDGLEIRNVLVYRGQNTRRDSDETTTLDTRQRLARGALLISLGLFEMGPDGMNVLSTTVTVREP</sequence>
<dbReference type="Proteomes" id="UP000244073">
    <property type="component" value="Unassembled WGS sequence"/>
</dbReference>
<feature type="region of interest" description="Disordered" evidence="1">
    <location>
        <begin position="93"/>
        <end position="135"/>
    </location>
</feature>
<reference evidence="2 3" key="1">
    <citation type="journal article" date="2018" name="Proc. Natl. Acad. Sci. U.S.A.">
        <title>Linking secondary metabolites to gene clusters through genome sequencing of six diverse Aspergillus species.</title>
        <authorList>
            <person name="Kaerboelling I."/>
            <person name="Vesth T.C."/>
            <person name="Frisvad J.C."/>
            <person name="Nybo J.L."/>
            <person name="Theobald S."/>
            <person name="Kuo A."/>
            <person name="Bowyer P."/>
            <person name="Matsuda Y."/>
            <person name="Mondo S."/>
            <person name="Lyhne E.K."/>
            <person name="Kogle M.E."/>
            <person name="Clum A."/>
            <person name="Lipzen A."/>
            <person name="Salamov A."/>
            <person name="Ngan C.Y."/>
            <person name="Daum C."/>
            <person name="Chiniquy J."/>
            <person name="Barry K."/>
            <person name="LaButti K."/>
            <person name="Haridas S."/>
            <person name="Simmons B.A."/>
            <person name="Magnuson J.K."/>
            <person name="Mortensen U.H."/>
            <person name="Larsen T.O."/>
            <person name="Grigoriev I.V."/>
            <person name="Baker S.E."/>
            <person name="Andersen M.R."/>
        </authorList>
    </citation>
    <scope>NUCLEOTIDE SEQUENCE [LARGE SCALE GENOMIC DNA]</scope>
    <source>
        <strain evidence="2 3">IBT 24754</strain>
    </source>
</reference>
<gene>
    <name evidence="2" type="ORF">P175DRAFT_0531667</name>
</gene>
<protein>
    <submittedName>
        <fullName evidence="2">Uncharacterized protein</fullName>
    </submittedName>
</protein>
<evidence type="ECO:0000313" key="3">
    <source>
        <dbReference type="Proteomes" id="UP000244073"/>
    </source>
</evidence>
<dbReference type="VEuPathDB" id="FungiDB:P175DRAFT_0531667"/>
<dbReference type="AlphaFoldDB" id="A0A2T5M0Q1"/>
<evidence type="ECO:0000313" key="2">
    <source>
        <dbReference type="EMBL" id="PTU22117.1"/>
    </source>
</evidence>
<dbReference type="EMBL" id="MSFN02000003">
    <property type="protein sequence ID" value="PTU22117.1"/>
    <property type="molecule type" value="Genomic_DNA"/>
</dbReference>
<comment type="caution">
    <text evidence="2">The sequence shown here is derived from an EMBL/GenBank/DDBJ whole genome shotgun (WGS) entry which is preliminary data.</text>
</comment>
<dbReference type="RefSeq" id="XP_040753509.1">
    <property type="nucleotide sequence ID" value="XM_040899891.1"/>
</dbReference>
<feature type="compositionally biased region" description="Basic and acidic residues" evidence="1">
    <location>
        <begin position="118"/>
        <end position="132"/>
    </location>
</feature>
<dbReference type="GeneID" id="63816773"/>